<protein>
    <submittedName>
        <fullName evidence="1">Uncharacterized protein</fullName>
    </submittedName>
</protein>
<gene>
    <name evidence="1" type="ORF">SPHINGO8BC_51371</name>
</gene>
<accession>A0A654CZP6</accession>
<reference evidence="1 2" key="1">
    <citation type="submission" date="2019-10" db="EMBL/GenBank/DDBJ databases">
        <authorList>
            <person name="Karimi E."/>
        </authorList>
    </citation>
    <scope>NUCLEOTIDE SEQUENCE [LARGE SCALE GENOMIC DNA]</scope>
    <source>
        <strain evidence="1">Sphingobacterium sp. 8BC</strain>
    </source>
</reference>
<dbReference type="AlphaFoldDB" id="A0A654CZP6"/>
<sequence length="50" mass="6288">MGLGRFVKRTAKYKKKHLLSLEIIIYSWQSVHWIELLRTQRKNYRHRYKL</sequence>
<organism evidence="1 2">
    <name type="scientific">Sphingobacterium multivorum</name>
    <dbReference type="NCBI Taxonomy" id="28454"/>
    <lineage>
        <taxon>Bacteria</taxon>
        <taxon>Pseudomonadati</taxon>
        <taxon>Bacteroidota</taxon>
        <taxon>Sphingobacteriia</taxon>
        <taxon>Sphingobacteriales</taxon>
        <taxon>Sphingobacteriaceae</taxon>
        <taxon>Sphingobacterium</taxon>
    </lineage>
</organism>
<name>A0A654CZP6_SPHMU</name>
<dbReference type="EMBL" id="CABWMV010000024">
    <property type="protein sequence ID" value="VXC98535.1"/>
    <property type="molecule type" value="Genomic_DNA"/>
</dbReference>
<evidence type="ECO:0000313" key="1">
    <source>
        <dbReference type="EMBL" id="VXC98535.1"/>
    </source>
</evidence>
<proteinExistence type="predicted"/>
<evidence type="ECO:0000313" key="2">
    <source>
        <dbReference type="Proteomes" id="UP000432350"/>
    </source>
</evidence>
<dbReference type="Proteomes" id="UP000432350">
    <property type="component" value="Unassembled WGS sequence"/>
</dbReference>